<dbReference type="Proteomes" id="UP001234178">
    <property type="component" value="Unassembled WGS sequence"/>
</dbReference>
<proteinExistence type="predicted"/>
<protein>
    <submittedName>
        <fullName evidence="1">Uncharacterized protein</fullName>
    </submittedName>
</protein>
<evidence type="ECO:0000313" key="2">
    <source>
        <dbReference type="Proteomes" id="UP001234178"/>
    </source>
</evidence>
<accession>A0ABR0APZ7</accession>
<keyword evidence="2" id="KW-1185">Reference proteome</keyword>
<organism evidence="1 2">
    <name type="scientific">Daphnia magna</name>
    <dbReference type="NCBI Taxonomy" id="35525"/>
    <lineage>
        <taxon>Eukaryota</taxon>
        <taxon>Metazoa</taxon>
        <taxon>Ecdysozoa</taxon>
        <taxon>Arthropoda</taxon>
        <taxon>Crustacea</taxon>
        <taxon>Branchiopoda</taxon>
        <taxon>Diplostraca</taxon>
        <taxon>Cladocera</taxon>
        <taxon>Anomopoda</taxon>
        <taxon>Daphniidae</taxon>
        <taxon>Daphnia</taxon>
    </lineage>
</organism>
<comment type="caution">
    <text evidence="1">The sequence shown here is derived from an EMBL/GenBank/DDBJ whole genome shotgun (WGS) entry which is preliminary data.</text>
</comment>
<evidence type="ECO:0000313" key="1">
    <source>
        <dbReference type="EMBL" id="KAK4027204.1"/>
    </source>
</evidence>
<sequence length="142" mass="16677">MPYGLQQRHTENRNIPLIIALLNRMQNSYLNWKLPCGQEEQNMTLVRLYIPFNKYYHLMTATLPFYVWQHCDSKIASILSSSGCRTVQYIYFSEFSTSKILNTLSLIAEESTSDIVLILKYRSFIIPSQFCLKNFFVSESIR</sequence>
<reference evidence="1 2" key="1">
    <citation type="journal article" date="2023" name="Nucleic Acids Res.">
        <title>The hologenome of Daphnia magna reveals possible DNA methylation and microbiome-mediated evolution of the host genome.</title>
        <authorList>
            <person name="Chaturvedi A."/>
            <person name="Li X."/>
            <person name="Dhandapani V."/>
            <person name="Marshall H."/>
            <person name="Kissane S."/>
            <person name="Cuenca-Cambronero M."/>
            <person name="Asole G."/>
            <person name="Calvet F."/>
            <person name="Ruiz-Romero M."/>
            <person name="Marangio P."/>
            <person name="Guigo R."/>
            <person name="Rago D."/>
            <person name="Mirbahai L."/>
            <person name="Eastwood N."/>
            <person name="Colbourne J.K."/>
            <person name="Zhou J."/>
            <person name="Mallon E."/>
            <person name="Orsini L."/>
        </authorList>
    </citation>
    <scope>NUCLEOTIDE SEQUENCE [LARGE SCALE GENOMIC DNA]</scope>
    <source>
        <strain evidence="1">LRV0_1</strain>
    </source>
</reference>
<name>A0ABR0APZ7_9CRUS</name>
<gene>
    <name evidence="1" type="ORF">OUZ56_016216</name>
</gene>
<dbReference type="EMBL" id="JAOYFB010000038">
    <property type="protein sequence ID" value="KAK4027204.1"/>
    <property type="molecule type" value="Genomic_DNA"/>
</dbReference>